<organism evidence="7 8">
    <name type="scientific">Actinoplanes sandaracinus</name>
    <dbReference type="NCBI Taxonomy" id="3045177"/>
    <lineage>
        <taxon>Bacteria</taxon>
        <taxon>Bacillati</taxon>
        <taxon>Actinomycetota</taxon>
        <taxon>Actinomycetes</taxon>
        <taxon>Micromonosporales</taxon>
        <taxon>Micromonosporaceae</taxon>
        <taxon>Actinoplanes</taxon>
    </lineage>
</organism>
<protein>
    <submittedName>
        <fullName evidence="7">YihY/virulence factor BrkB family protein</fullName>
    </submittedName>
</protein>
<keyword evidence="3 6" id="KW-0812">Transmembrane</keyword>
<dbReference type="EMBL" id="JASCTH010000008">
    <property type="protein sequence ID" value="MDI6099787.1"/>
    <property type="molecule type" value="Genomic_DNA"/>
</dbReference>
<evidence type="ECO:0000256" key="1">
    <source>
        <dbReference type="ARBA" id="ARBA00004651"/>
    </source>
</evidence>
<feature type="transmembrane region" description="Helical" evidence="6">
    <location>
        <begin position="43"/>
        <end position="70"/>
    </location>
</feature>
<reference evidence="7 8" key="1">
    <citation type="submission" date="2023-05" db="EMBL/GenBank/DDBJ databases">
        <title>Actinoplanes sp. NEAU-A12 genome sequencing.</title>
        <authorList>
            <person name="Wang Z.-S."/>
        </authorList>
    </citation>
    <scope>NUCLEOTIDE SEQUENCE [LARGE SCALE GENOMIC DNA]</scope>
    <source>
        <strain evidence="7 8">NEAU-A12</strain>
    </source>
</reference>
<dbReference type="PANTHER" id="PTHR30213">
    <property type="entry name" value="INNER MEMBRANE PROTEIN YHJD"/>
    <property type="match status" value="1"/>
</dbReference>
<evidence type="ECO:0000313" key="8">
    <source>
        <dbReference type="Proteomes" id="UP001241758"/>
    </source>
</evidence>
<evidence type="ECO:0000256" key="6">
    <source>
        <dbReference type="SAM" id="Phobius"/>
    </source>
</evidence>
<keyword evidence="5 6" id="KW-0472">Membrane</keyword>
<evidence type="ECO:0000256" key="2">
    <source>
        <dbReference type="ARBA" id="ARBA00022475"/>
    </source>
</evidence>
<keyword evidence="4 6" id="KW-1133">Transmembrane helix</keyword>
<evidence type="ECO:0000313" key="7">
    <source>
        <dbReference type="EMBL" id="MDI6099787.1"/>
    </source>
</evidence>
<feature type="transmembrane region" description="Helical" evidence="6">
    <location>
        <begin position="103"/>
        <end position="123"/>
    </location>
</feature>
<comment type="subcellular location">
    <subcellularLocation>
        <location evidence="1">Cell membrane</location>
        <topology evidence="1">Multi-pass membrane protein</topology>
    </subcellularLocation>
</comment>
<evidence type="ECO:0000256" key="5">
    <source>
        <dbReference type="ARBA" id="ARBA00023136"/>
    </source>
</evidence>
<comment type="caution">
    <text evidence="7">The sequence shown here is derived from an EMBL/GenBank/DDBJ whole genome shotgun (WGS) entry which is preliminary data.</text>
</comment>
<proteinExistence type="predicted"/>
<dbReference type="InterPro" id="IPR017039">
    <property type="entry name" value="Virul_fac_BrkB"/>
</dbReference>
<evidence type="ECO:0000256" key="4">
    <source>
        <dbReference type="ARBA" id="ARBA00022989"/>
    </source>
</evidence>
<dbReference type="RefSeq" id="WP_282760151.1">
    <property type="nucleotide sequence ID" value="NZ_JASCTH010000008.1"/>
</dbReference>
<keyword evidence="8" id="KW-1185">Reference proteome</keyword>
<name>A0ABT6WJ96_9ACTN</name>
<feature type="transmembrane region" description="Helical" evidence="6">
    <location>
        <begin position="246"/>
        <end position="263"/>
    </location>
</feature>
<gene>
    <name evidence="7" type="ORF">QLQ12_14380</name>
</gene>
<dbReference type="PANTHER" id="PTHR30213:SF1">
    <property type="entry name" value="INNER MEMBRANE PROTEIN YHJD"/>
    <property type="match status" value="1"/>
</dbReference>
<evidence type="ECO:0000256" key="3">
    <source>
        <dbReference type="ARBA" id="ARBA00022692"/>
    </source>
</evidence>
<sequence length="306" mass="33770">MNPIDRAYDATAARIMVVRYRSPYFDHLCRAILRYESVQGGRLAAAIAYYGFFAVFALLLIGYSVFGFLLTNNVELLALVRDFLRHNLPFLDIQAILESKGSVGIVGLVGLTFTGIGWVESIRSSQRLIWQLREQPGYIGVRQAVDLLVLVGLLLLLALTQMAVYGLERLLHWLAGDDFSTTLSVVSWVLTLGVNMFLATALLAAVPRLRMTARRMAPPVLQVAIGLMLLNTIGKSFVEIVQRNPAYGLVGSAVGALVYLYVFNQLLLFGASWAATSPHGRVVDLSADDKTAPVGQNTWIRDERPR</sequence>
<keyword evidence="2" id="KW-1003">Cell membrane</keyword>
<accession>A0ABT6WJ96</accession>
<dbReference type="Proteomes" id="UP001241758">
    <property type="component" value="Unassembled WGS sequence"/>
</dbReference>
<feature type="transmembrane region" description="Helical" evidence="6">
    <location>
        <begin position="144"/>
        <end position="165"/>
    </location>
</feature>
<dbReference type="Pfam" id="PF03631">
    <property type="entry name" value="Virul_fac_BrkB"/>
    <property type="match status" value="1"/>
</dbReference>
<dbReference type="PIRSF" id="PIRSF035875">
    <property type="entry name" value="RNase_BN"/>
    <property type="match status" value="1"/>
</dbReference>
<feature type="transmembrane region" description="Helical" evidence="6">
    <location>
        <begin position="185"/>
        <end position="204"/>
    </location>
</feature>